<keyword evidence="4 7" id="KW-0799">Topoisomerase</keyword>
<evidence type="ECO:0000256" key="6">
    <source>
        <dbReference type="ARBA" id="ARBA00023235"/>
    </source>
</evidence>
<dbReference type="InterPro" id="IPR003601">
    <property type="entry name" value="Topo_IA_2"/>
</dbReference>
<dbReference type="OMA" id="YPYDSWA"/>
<evidence type="ECO:0000256" key="3">
    <source>
        <dbReference type="ARBA" id="ARBA00012891"/>
    </source>
</evidence>
<reference evidence="10 11" key="1">
    <citation type="journal article" date="2013" name="Curr. Biol.">
        <title>The Genome of the Foraminiferan Reticulomyxa filosa.</title>
        <authorList>
            <person name="Glockner G."/>
            <person name="Hulsmann N."/>
            <person name="Schleicher M."/>
            <person name="Noegel A.A."/>
            <person name="Eichinger L."/>
            <person name="Gallinger C."/>
            <person name="Pawlowski J."/>
            <person name="Sierra R."/>
            <person name="Euteneuer U."/>
            <person name="Pillet L."/>
            <person name="Moustafa A."/>
            <person name="Platzer M."/>
            <person name="Groth M."/>
            <person name="Szafranski K."/>
            <person name="Schliwa M."/>
        </authorList>
    </citation>
    <scope>NUCLEOTIDE SEQUENCE [LARGE SCALE GENOMIC DNA]</scope>
</reference>
<dbReference type="GO" id="GO:0006310">
    <property type="term" value="P:DNA recombination"/>
    <property type="evidence" value="ECO:0007669"/>
    <property type="project" value="TreeGrafter"/>
</dbReference>
<dbReference type="AlphaFoldDB" id="X6P674"/>
<comment type="caution">
    <text evidence="10">The sequence shown here is derived from an EMBL/GenBank/DDBJ whole genome shotgun (WGS) entry which is preliminary data.</text>
</comment>
<evidence type="ECO:0000313" key="10">
    <source>
        <dbReference type="EMBL" id="ETO34020.1"/>
    </source>
</evidence>
<keyword evidence="11" id="KW-1185">Reference proteome</keyword>
<evidence type="ECO:0000256" key="5">
    <source>
        <dbReference type="ARBA" id="ARBA00023125"/>
    </source>
</evidence>
<dbReference type="InterPro" id="IPR013826">
    <property type="entry name" value="Topo_IA_cen_sub3"/>
</dbReference>
<dbReference type="PROSITE" id="PS00396">
    <property type="entry name" value="TOPO_IA_1"/>
    <property type="match status" value="1"/>
</dbReference>
<feature type="domain" description="Topo IA-type catalytic" evidence="9">
    <location>
        <begin position="142"/>
        <end position="569"/>
    </location>
</feature>
<dbReference type="InterPro" id="IPR006171">
    <property type="entry name" value="TOPRIM_dom"/>
</dbReference>
<evidence type="ECO:0000256" key="4">
    <source>
        <dbReference type="ARBA" id="ARBA00023029"/>
    </source>
</evidence>
<dbReference type="Proteomes" id="UP000023152">
    <property type="component" value="Unassembled WGS sequence"/>
</dbReference>
<dbReference type="Gene3D" id="3.40.50.140">
    <property type="match status" value="1"/>
</dbReference>
<dbReference type="PANTHER" id="PTHR11390">
    <property type="entry name" value="PROKARYOTIC DNA TOPOISOMERASE"/>
    <property type="match status" value="1"/>
</dbReference>
<dbReference type="CDD" id="cd00186">
    <property type="entry name" value="TOP1Ac"/>
    <property type="match status" value="1"/>
</dbReference>
<organism evidence="10 11">
    <name type="scientific">Reticulomyxa filosa</name>
    <dbReference type="NCBI Taxonomy" id="46433"/>
    <lineage>
        <taxon>Eukaryota</taxon>
        <taxon>Sar</taxon>
        <taxon>Rhizaria</taxon>
        <taxon>Retaria</taxon>
        <taxon>Foraminifera</taxon>
        <taxon>Monothalamids</taxon>
        <taxon>Reticulomyxidae</taxon>
        <taxon>Reticulomyxa</taxon>
    </lineage>
</organism>
<proteinExistence type="inferred from homology"/>
<dbReference type="SMART" id="SM00436">
    <property type="entry name" value="TOP1Bc"/>
    <property type="match status" value="1"/>
</dbReference>
<dbReference type="InterPro" id="IPR013824">
    <property type="entry name" value="Topo_IA_cen_sub1"/>
</dbReference>
<keyword evidence="6 7" id="KW-0413">Isomerase</keyword>
<dbReference type="GO" id="GO:0006281">
    <property type="term" value="P:DNA repair"/>
    <property type="evidence" value="ECO:0007669"/>
    <property type="project" value="TreeGrafter"/>
</dbReference>
<dbReference type="GO" id="GO:0005634">
    <property type="term" value="C:nucleus"/>
    <property type="evidence" value="ECO:0007669"/>
    <property type="project" value="TreeGrafter"/>
</dbReference>
<dbReference type="SMART" id="SM00437">
    <property type="entry name" value="TOP1Ac"/>
    <property type="match status" value="1"/>
</dbReference>
<comment type="function">
    <text evidence="7">Introduces a single-strand break via transesterification at a target site in duplex DNA. Releases the supercoiling and torsional tension of DNA introduced during the DNA replication and transcription by transiently cleaving and rejoining one strand of the DNA duplex. The scissile phosphodiester is attacked by the catalytic tyrosine of the enzyme, resulting in the formation of a DNA-(5'-phosphotyrosyl)-enzyme intermediate and the expulsion of a 3'-OH DNA strand.</text>
</comment>
<dbReference type="Gene3D" id="1.10.460.10">
    <property type="entry name" value="Topoisomerase I, domain 2"/>
    <property type="match status" value="1"/>
</dbReference>
<evidence type="ECO:0000256" key="1">
    <source>
        <dbReference type="ARBA" id="ARBA00000213"/>
    </source>
</evidence>
<evidence type="ECO:0000259" key="8">
    <source>
        <dbReference type="PROSITE" id="PS50880"/>
    </source>
</evidence>
<dbReference type="InterPro" id="IPR023406">
    <property type="entry name" value="Topo_IA_AS"/>
</dbReference>
<dbReference type="PROSITE" id="PS50880">
    <property type="entry name" value="TOPRIM"/>
    <property type="match status" value="1"/>
</dbReference>
<dbReference type="InterPro" id="IPR013825">
    <property type="entry name" value="Topo_IA_cen_sub2"/>
</dbReference>
<dbReference type="InterPro" id="IPR000380">
    <property type="entry name" value="Topo_IA"/>
</dbReference>
<comment type="similarity">
    <text evidence="2 7">Belongs to the type IA topoisomerase family.</text>
</comment>
<dbReference type="Pfam" id="PF01131">
    <property type="entry name" value="Topoisom_bac"/>
    <property type="match status" value="1"/>
</dbReference>
<dbReference type="PROSITE" id="PS52039">
    <property type="entry name" value="TOPO_IA_2"/>
    <property type="match status" value="1"/>
</dbReference>
<dbReference type="EC" id="5.6.2.1" evidence="3 7"/>
<evidence type="ECO:0000256" key="2">
    <source>
        <dbReference type="ARBA" id="ARBA00009446"/>
    </source>
</evidence>
<dbReference type="FunFam" id="1.10.290.10:FF:000001">
    <property type="entry name" value="DNA topoisomerase"/>
    <property type="match status" value="1"/>
</dbReference>
<dbReference type="InterPro" id="IPR034144">
    <property type="entry name" value="TOPRIM_TopoIII"/>
</dbReference>
<dbReference type="GO" id="GO:0003917">
    <property type="term" value="F:DNA topoisomerase type I (single strand cut, ATP-independent) activity"/>
    <property type="evidence" value="ECO:0007669"/>
    <property type="project" value="UniProtKB-EC"/>
</dbReference>
<evidence type="ECO:0000259" key="9">
    <source>
        <dbReference type="PROSITE" id="PS52039"/>
    </source>
</evidence>
<dbReference type="InterPro" id="IPR023405">
    <property type="entry name" value="Topo_IA_core_domain"/>
</dbReference>
<dbReference type="InterPro" id="IPR013497">
    <property type="entry name" value="Topo_IA_cen"/>
</dbReference>
<dbReference type="CDD" id="cd03362">
    <property type="entry name" value="TOPRIM_TopoIA_TopoIII"/>
    <property type="match status" value="1"/>
</dbReference>
<sequence length="569" mass="65118">MLFTSVAGHLMELDFVEPYNKWGICPDIELFEKETVKTVPEVVCICFICVSQSYYTLFCNQSFPISFQIDKENMAKNLEEEARNCDTLICWLDCDREGENICFEVMSVCRRTNPNIKVQRAKFSSLEAGHIRHAVHNLTVPNENDNDAVDARQEIDLRIGAAFTRFQTRRLQRKFPQVLADTVCSYGPCQFPTLGFVVAQWRRRKAFIPEKFWSIDVTVSVKPQPSFASDEKQQIEGVEKIKKLRSFTKSTKGESQNTKETALFKWSRGKVFDQTIVTILAGIVVENSTAVVTAVENKFREKLRPKPLETVELQKRASRFLKLSSKDTMTLAEHLYQRGFISYPRTETDQFPEGADLKALIRGQQQSSAWGAYAKSLLEDQGFRPPIKGTKNDQAHPPIHPIRFTDTDFEVYNLLSLSNTTNFSSKEKELYEFIVRHFLACCSENAKGSETKVTIDIAQEQFTTTGLVVLQRNYLDVYCYDRWTGKFIPEFLPNQTFVPDSILIADGITTAPELLNEAQLISLMDKHGIGTDATMAQHIATIQDRVLFVFYFIYNHQRVFTFESCVILT</sequence>
<dbReference type="GO" id="GO:0031422">
    <property type="term" value="C:RecQ family helicase-topoisomerase III complex"/>
    <property type="evidence" value="ECO:0007669"/>
    <property type="project" value="TreeGrafter"/>
</dbReference>
<dbReference type="Gene3D" id="1.10.290.10">
    <property type="entry name" value="Topoisomerase I, domain 4"/>
    <property type="match status" value="1"/>
</dbReference>
<dbReference type="EMBL" id="ASPP01002941">
    <property type="protein sequence ID" value="ETO34020.1"/>
    <property type="molecule type" value="Genomic_DNA"/>
</dbReference>
<evidence type="ECO:0000313" key="11">
    <source>
        <dbReference type="Proteomes" id="UP000023152"/>
    </source>
</evidence>
<accession>X6P674</accession>
<dbReference type="PRINTS" id="PR00417">
    <property type="entry name" value="PRTPISMRASEI"/>
</dbReference>
<dbReference type="Pfam" id="PF01751">
    <property type="entry name" value="Toprim"/>
    <property type="match status" value="1"/>
</dbReference>
<dbReference type="GO" id="GO:0006265">
    <property type="term" value="P:DNA topological change"/>
    <property type="evidence" value="ECO:0007669"/>
    <property type="project" value="InterPro"/>
</dbReference>
<gene>
    <name evidence="10" type="ORF">RFI_03074</name>
</gene>
<feature type="domain" description="Toprim" evidence="8">
    <location>
        <begin position="1"/>
        <end position="124"/>
    </location>
</feature>
<dbReference type="InterPro" id="IPR003602">
    <property type="entry name" value="Topo_IA_DNA-bd_dom"/>
</dbReference>
<dbReference type="OrthoDB" id="430051at2759"/>
<dbReference type="GO" id="GO:0003677">
    <property type="term" value="F:DNA binding"/>
    <property type="evidence" value="ECO:0007669"/>
    <property type="project" value="UniProtKB-KW"/>
</dbReference>
<name>X6P674_RETFI</name>
<evidence type="ECO:0000256" key="7">
    <source>
        <dbReference type="RuleBase" id="RU362092"/>
    </source>
</evidence>
<dbReference type="SUPFAM" id="SSF56712">
    <property type="entry name" value="Prokaryotic type I DNA topoisomerase"/>
    <property type="match status" value="1"/>
</dbReference>
<protein>
    <recommendedName>
        <fullName evidence="3 7">DNA topoisomerase</fullName>
        <ecNumber evidence="3 7">5.6.2.1</ecNumber>
    </recommendedName>
</protein>
<keyword evidence="5 7" id="KW-0238">DNA-binding</keyword>
<dbReference type="PANTHER" id="PTHR11390:SF21">
    <property type="entry name" value="DNA TOPOISOMERASE 3-ALPHA"/>
    <property type="match status" value="1"/>
</dbReference>
<comment type="catalytic activity">
    <reaction evidence="1 7">
        <text>ATP-independent breakage of single-stranded DNA, followed by passage and rejoining.</text>
        <dbReference type="EC" id="5.6.2.1"/>
    </reaction>
</comment>
<dbReference type="Gene3D" id="2.70.20.10">
    <property type="entry name" value="Topoisomerase I, domain 3"/>
    <property type="match status" value="1"/>
</dbReference>